<dbReference type="eggNOG" id="KOG1743">
    <property type="taxonomic scope" value="Eukaryota"/>
</dbReference>
<proteinExistence type="inferred from homology"/>
<dbReference type="GO" id="GO:0000139">
    <property type="term" value="C:Golgi membrane"/>
    <property type="evidence" value="ECO:0007669"/>
    <property type="project" value="UniProtKB-SubCell"/>
</dbReference>
<sequence>MDSFEMDDQKKFGLAFTGFGIFLSFFGIILFFNKALLAMGNTLFVCGVSLTIGLNSTMQFIMKQSNFKGTISFGIGFFLIVIKRWPILGMIIEAYGFLVLLSDFWPTIAIFLRMIRVLGRLFLQPFIQLNPIALWVRFYLQWTLTTIKPGSGKHTGKASSRSFNVL</sequence>
<feature type="transmembrane region" description="Helical" evidence="7">
    <location>
        <begin position="38"/>
        <end position="58"/>
    </location>
</feature>
<evidence type="ECO:0000313" key="9">
    <source>
        <dbReference type="RefSeq" id="XP_004491300.1"/>
    </source>
</evidence>
<reference evidence="9" key="2">
    <citation type="submission" date="2025-08" db="UniProtKB">
        <authorList>
            <consortium name="RefSeq"/>
        </authorList>
    </citation>
    <scope>IDENTIFICATION</scope>
    <source>
        <tissue evidence="9">Etiolated seedlings</tissue>
    </source>
</reference>
<comment type="similarity">
    <text evidence="6">Belongs to the GOT1 family.</text>
</comment>
<keyword evidence="8" id="KW-1185">Reference proteome</keyword>
<evidence type="ECO:0000256" key="4">
    <source>
        <dbReference type="ARBA" id="ARBA00023034"/>
    </source>
</evidence>
<protein>
    <submittedName>
        <fullName evidence="9">Vesicle transport protein GOT1-like</fullName>
    </submittedName>
</protein>
<dbReference type="STRING" id="3827.A0A1S2XLT7"/>
<dbReference type="PaxDb" id="3827-XP_004491300.1"/>
<evidence type="ECO:0000313" key="8">
    <source>
        <dbReference type="Proteomes" id="UP000087171"/>
    </source>
</evidence>
<keyword evidence="5 7" id="KW-0472">Membrane</keyword>
<feature type="transmembrane region" description="Helical" evidence="7">
    <location>
        <begin position="70"/>
        <end position="88"/>
    </location>
</feature>
<dbReference type="Proteomes" id="UP000087171">
    <property type="component" value="Chromosome Ca2"/>
</dbReference>
<dbReference type="InterPro" id="IPR007305">
    <property type="entry name" value="Vesicle_transpt_Got1/SFT2"/>
</dbReference>
<organism evidence="8 9">
    <name type="scientific">Cicer arietinum</name>
    <name type="common">Chickpea</name>
    <name type="synonym">Garbanzo</name>
    <dbReference type="NCBI Taxonomy" id="3827"/>
    <lineage>
        <taxon>Eukaryota</taxon>
        <taxon>Viridiplantae</taxon>
        <taxon>Streptophyta</taxon>
        <taxon>Embryophyta</taxon>
        <taxon>Tracheophyta</taxon>
        <taxon>Spermatophyta</taxon>
        <taxon>Magnoliopsida</taxon>
        <taxon>eudicotyledons</taxon>
        <taxon>Gunneridae</taxon>
        <taxon>Pentapetalae</taxon>
        <taxon>rosids</taxon>
        <taxon>fabids</taxon>
        <taxon>Fabales</taxon>
        <taxon>Fabaceae</taxon>
        <taxon>Papilionoideae</taxon>
        <taxon>50 kb inversion clade</taxon>
        <taxon>NPAAA clade</taxon>
        <taxon>Hologalegina</taxon>
        <taxon>IRL clade</taxon>
        <taxon>Cicereae</taxon>
        <taxon>Cicer</taxon>
    </lineage>
</organism>
<name>A0A1S2XLT7_CICAR</name>
<dbReference type="GeneID" id="101497685"/>
<dbReference type="PANTHER" id="PTHR21493:SF9">
    <property type="entry name" value="GOLGI TRANSPORT PROTEIN 1-RELATED"/>
    <property type="match status" value="1"/>
</dbReference>
<dbReference type="GO" id="GO:0005829">
    <property type="term" value="C:cytosol"/>
    <property type="evidence" value="ECO:0007669"/>
    <property type="project" value="GOC"/>
</dbReference>
<keyword evidence="3 7" id="KW-1133">Transmembrane helix</keyword>
<keyword evidence="4" id="KW-0333">Golgi apparatus</keyword>
<gene>
    <name evidence="9" type="primary">LOC101497685</name>
</gene>
<dbReference type="Pfam" id="PF04178">
    <property type="entry name" value="Got1"/>
    <property type="match status" value="1"/>
</dbReference>
<dbReference type="GO" id="GO:0006888">
    <property type="term" value="P:endoplasmic reticulum to Golgi vesicle-mediated transport"/>
    <property type="evidence" value="ECO:0007669"/>
    <property type="project" value="InterPro"/>
</dbReference>
<evidence type="ECO:0000256" key="2">
    <source>
        <dbReference type="ARBA" id="ARBA00022692"/>
    </source>
</evidence>
<dbReference type="GO" id="GO:0042147">
    <property type="term" value="P:retrograde transport, endosome to Golgi"/>
    <property type="evidence" value="ECO:0007669"/>
    <property type="project" value="InterPro"/>
</dbReference>
<dbReference type="KEGG" id="cam:101497685"/>
<feature type="transmembrane region" description="Helical" evidence="7">
    <location>
        <begin position="12"/>
        <end position="32"/>
    </location>
</feature>
<dbReference type="RefSeq" id="XP_004491300.1">
    <property type="nucleotide sequence ID" value="XM_004491243.1"/>
</dbReference>
<dbReference type="AlphaFoldDB" id="A0A1S2XLT7"/>
<dbReference type="InterPro" id="IPR045176">
    <property type="entry name" value="Got1"/>
</dbReference>
<evidence type="ECO:0000256" key="7">
    <source>
        <dbReference type="SAM" id="Phobius"/>
    </source>
</evidence>
<feature type="transmembrane region" description="Helical" evidence="7">
    <location>
        <begin position="94"/>
        <end position="112"/>
    </location>
</feature>
<reference evidence="8" key="1">
    <citation type="journal article" date="2013" name="Nat. Biotechnol.">
        <title>Draft genome sequence of chickpea (Cicer arietinum) provides a resource for trait improvement.</title>
        <authorList>
            <person name="Varshney R.K."/>
            <person name="Song C."/>
            <person name="Saxena R.K."/>
            <person name="Azam S."/>
            <person name="Yu S."/>
            <person name="Sharpe A.G."/>
            <person name="Cannon S."/>
            <person name="Baek J."/>
            <person name="Rosen B.D."/>
            <person name="Tar'an B."/>
            <person name="Millan T."/>
            <person name="Zhang X."/>
            <person name="Ramsay L.D."/>
            <person name="Iwata A."/>
            <person name="Wang Y."/>
            <person name="Nelson W."/>
            <person name="Farmer A.D."/>
            <person name="Gaur P.M."/>
            <person name="Soderlund C."/>
            <person name="Penmetsa R.V."/>
            <person name="Xu C."/>
            <person name="Bharti A.K."/>
            <person name="He W."/>
            <person name="Winter P."/>
            <person name="Zhao S."/>
            <person name="Hane J.K."/>
            <person name="Carrasquilla-Garcia N."/>
            <person name="Condie J.A."/>
            <person name="Upadhyaya H.D."/>
            <person name="Luo M.C."/>
            <person name="Thudi M."/>
            <person name="Gowda C.L."/>
            <person name="Singh N.P."/>
            <person name="Lichtenzveig J."/>
            <person name="Gali K.K."/>
            <person name="Rubio J."/>
            <person name="Nadarajan N."/>
            <person name="Dolezel J."/>
            <person name="Bansal K.C."/>
            <person name="Xu X."/>
            <person name="Edwards D."/>
            <person name="Zhang G."/>
            <person name="Kahl G."/>
            <person name="Gil J."/>
            <person name="Singh K.B."/>
            <person name="Datta S.K."/>
            <person name="Jackson S.A."/>
            <person name="Wang J."/>
            <person name="Cook D.R."/>
        </authorList>
    </citation>
    <scope>NUCLEOTIDE SEQUENCE [LARGE SCALE GENOMIC DNA]</scope>
    <source>
        <strain evidence="8">cv. CDC Frontier</strain>
    </source>
</reference>
<dbReference type="OrthoDB" id="204784at2759"/>
<evidence type="ECO:0000256" key="3">
    <source>
        <dbReference type="ARBA" id="ARBA00022989"/>
    </source>
</evidence>
<evidence type="ECO:0000256" key="5">
    <source>
        <dbReference type="ARBA" id="ARBA00023136"/>
    </source>
</evidence>
<accession>A0A1S2XLT7</accession>
<evidence type="ECO:0000256" key="6">
    <source>
        <dbReference type="ARBA" id="ARBA00025799"/>
    </source>
</evidence>
<keyword evidence="2 7" id="KW-0812">Transmembrane</keyword>
<evidence type="ECO:0000256" key="1">
    <source>
        <dbReference type="ARBA" id="ARBA00004653"/>
    </source>
</evidence>
<comment type="subcellular location">
    <subcellularLocation>
        <location evidence="1">Golgi apparatus membrane</location>
        <topology evidence="1">Multi-pass membrane protein</topology>
    </subcellularLocation>
</comment>
<dbReference type="PANTHER" id="PTHR21493">
    <property type="entry name" value="CGI-141-RELATED/LIPASE CONTAINING PROTEIN"/>
    <property type="match status" value="1"/>
</dbReference>